<dbReference type="GeneID" id="92093090"/>
<feature type="compositionally biased region" description="Basic and acidic residues" evidence="1">
    <location>
        <begin position="8"/>
        <end position="24"/>
    </location>
</feature>
<sequence length="190" mass="21054">MIEPESLCGERDNTPEPRYPRRRDAEAAPYAACGSSQGYQTFTPLFHIKIFYMGAQVGLELTKTSVRLLDSGADLDEVEFKIQSAFNRVTWDIASSPVGGGQATGSLVPLLTASEDQEDQFISAMYAILVELKDGNADNRHMPAVKLAFRTQGVITVMSLTFFRSEHRDRRRDSHSNPSKLAMSKPAPQL</sequence>
<dbReference type="RefSeq" id="XP_066713616.1">
    <property type="nucleotide sequence ID" value="XM_066860027.1"/>
</dbReference>
<feature type="region of interest" description="Disordered" evidence="1">
    <location>
        <begin position="1"/>
        <end position="24"/>
    </location>
</feature>
<proteinExistence type="predicted"/>
<name>A0ABR1UGZ6_9PEZI</name>
<keyword evidence="3" id="KW-1185">Reference proteome</keyword>
<accession>A0ABR1UGZ6</accession>
<evidence type="ECO:0000313" key="3">
    <source>
        <dbReference type="Proteomes" id="UP001480595"/>
    </source>
</evidence>
<evidence type="ECO:0000313" key="2">
    <source>
        <dbReference type="EMBL" id="KAK8058170.1"/>
    </source>
</evidence>
<reference evidence="2 3" key="1">
    <citation type="submission" date="2023-01" db="EMBL/GenBank/DDBJ databases">
        <title>Analysis of 21 Apiospora genomes using comparative genomics revels a genus with tremendous synthesis potential of carbohydrate active enzymes and secondary metabolites.</title>
        <authorList>
            <person name="Sorensen T."/>
        </authorList>
    </citation>
    <scope>NUCLEOTIDE SEQUENCE [LARGE SCALE GENOMIC DNA]</scope>
    <source>
        <strain evidence="2 3">CBS 135458</strain>
    </source>
</reference>
<feature type="region of interest" description="Disordered" evidence="1">
    <location>
        <begin position="167"/>
        <end position="190"/>
    </location>
</feature>
<gene>
    <name evidence="2" type="ORF">PG994_008618</name>
</gene>
<protein>
    <submittedName>
        <fullName evidence="2">Uncharacterized protein</fullName>
    </submittedName>
</protein>
<evidence type="ECO:0000256" key="1">
    <source>
        <dbReference type="SAM" id="MobiDB-lite"/>
    </source>
</evidence>
<dbReference type="EMBL" id="JAQQWL010000009">
    <property type="protein sequence ID" value="KAK8058170.1"/>
    <property type="molecule type" value="Genomic_DNA"/>
</dbReference>
<organism evidence="2 3">
    <name type="scientific">Apiospora phragmitis</name>
    <dbReference type="NCBI Taxonomy" id="2905665"/>
    <lineage>
        <taxon>Eukaryota</taxon>
        <taxon>Fungi</taxon>
        <taxon>Dikarya</taxon>
        <taxon>Ascomycota</taxon>
        <taxon>Pezizomycotina</taxon>
        <taxon>Sordariomycetes</taxon>
        <taxon>Xylariomycetidae</taxon>
        <taxon>Amphisphaeriales</taxon>
        <taxon>Apiosporaceae</taxon>
        <taxon>Apiospora</taxon>
    </lineage>
</organism>
<dbReference type="Proteomes" id="UP001480595">
    <property type="component" value="Unassembled WGS sequence"/>
</dbReference>
<comment type="caution">
    <text evidence="2">The sequence shown here is derived from an EMBL/GenBank/DDBJ whole genome shotgun (WGS) entry which is preliminary data.</text>
</comment>